<reference evidence="2" key="1">
    <citation type="submission" date="2021-02" db="EMBL/GenBank/DDBJ databases">
        <authorList>
            <person name="Bekaert M."/>
        </authorList>
    </citation>
    <scope>NUCLEOTIDE SEQUENCE</scope>
    <source>
        <strain evidence="2">IoA-00</strain>
    </source>
</reference>
<dbReference type="SMART" id="SM00409">
    <property type="entry name" value="IG"/>
    <property type="match status" value="2"/>
</dbReference>
<feature type="domain" description="Ig-like" evidence="1">
    <location>
        <begin position="171"/>
        <end position="263"/>
    </location>
</feature>
<dbReference type="Gene3D" id="2.60.40.10">
    <property type="entry name" value="Immunoglobulins"/>
    <property type="match status" value="2"/>
</dbReference>
<dbReference type="InterPro" id="IPR013151">
    <property type="entry name" value="Immunoglobulin_dom"/>
</dbReference>
<dbReference type="Pfam" id="PF07686">
    <property type="entry name" value="V-set"/>
    <property type="match status" value="1"/>
</dbReference>
<dbReference type="InterPro" id="IPR037448">
    <property type="entry name" value="Zig-8"/>
</dbReference>
<proteinExistence type="predicted"/>
<dbReference type="PANTHER" id="PTHR23279">
    <property type="entry name" value="DEFECTIVE PROBOSCIS EXTENSION RESPONSE DPR -RELATED"/>
    <property type="match status" value="1"/>
</dbReference>
<dbReference type="Proteomes" id="UP000675881">
    <property type="component" value="Chromosome 8"/>
</dbReference>
<sequence length="300" mass="33140">MLTFTFVFVWISSNGCSEGSPWDWQNSNAKYPVFEDSMYGRNGMTTAPLNPVTLHVSPNITVSVGEAAHLPCLVDNLGEHTVSWLRGRDTSVLSVGLHTFSSDSRFSVLHVPQLKGTDWNLEIKDVSIRDGGWYDCQVNTEPKVSNKTYLNVIKDRKKSWIQGIEPRRMIPKAIISGPTALNIRVGESVALECSISPLKSPPLNLYWRHKNTVVTPKSRVGISLENEKSTGVSHSRLVIQDVRLDDAGIYSCITDVAAATSIELIVVDDDGAEALASYGSSLKLSWSPCLFLFLLFQARL</sequence>
<accession>A0A7R8D7C3</accession>
<keyword evidence="3" id="KW-1185">Reference proteome</keyword>
<evidence type="ECO:0000259" key="1">
    <source>
        <dbReference type="PROSITE" id="PS50835"/>
    </source>
</evidence>
<dbReference type="InterPro" id="IPR003598">
    <property type="entry name" value="Ig_sub2"/>
</dbReference>
<dbReference type="GO" id="GO:0032589">
    <property type="term" value="C:neuron projection membrane"/>
    <property type="evidence" value="ECO:0007669"/>
    <property type="project" value="TreeGrafter"/>
</dbReference>
<dbReference type="Pfam" id="PF00047">
    <property type="entry name" value="ig"/>
    <property type="match status" value="1"/>
</dbReference>
<dbReference type="AlphaFoldDB" id="A0A7R8D7C3"/>
<name>A0A7R8D7C3_LEPSM</name>
<evidence type="ECO:0000313" key="3">
    <source>
        <dbReference type="Proteomes" id="UP000675881"/>
    </source>
</evidence>
<dbReference type="InterPro" id="IPR013783">
    <property type="entry name" value="Ig-like_fold"/>
</dbReference>
<organism evidence="2 3">
    <name type="scientific">Lepeophtheirus salmonis</name>
    <name type="common">Salmon louse</name>
    <name type="synonym">Caligus salmonis</name>
    <dbReference type="NCBI Taxonomy" id="72036"/>
    <lineage>
        <taxon>Eukaryota</taxon>
        <taxon>Metazoa</taxon>
        <taxon>Ecdysozoa</taxon>
        <taxon>Arthropoda</taxon>
        <taxon>Crustacea</taxon>
        <taxon>Multicrustacea</taxon>
        <taxon>Hexanauplia</taxon>
        <taxon>Copepoda</taxon>
        <taxon>Siphonostomatoida</taxon>
        <taxon>Caligidae</taxon>
        <taxon>Lepeophtheirus</taxon>
    </lineage>
</organism>
<protein>
    <submittedName>
        <fullName evidence="2">(salmon louse) hypothetical protein</fullName>
    </submittedName>
</protein>
<dbReference type="InterPro" id="IPR013106">
    <property type="entry name" value="Ig_V-set"/>
</dbReference>
<dbReference type="PANTHER" id="PTHR23279:SF36">
    <property type="entry name" value="DEFECTIVE PROBOSCIS EXTENSION RESPONSE 9, ISOFORM A"/>
    <property type="match status" value="1"/>
</dbReference>
<dbReference type="InterPro" id="IPR003599">
    <property type="entry name" value="Ig_sub"/>
</dbReference>
<feature type="domain" description="Ig-like" evidence="1">
    <location>
        <begin position="51"/>
        <end position="151"/>
    </location>
</feature>
<dbReference type="InterPro" id="IPR007110">
    <property type="entry name" value="Ig-like_dom"/>
</dbReference>
<dbReference type="GO" id="GO:0050808">
    <property type="term" value="P:synapse organization"/>
    <property type="evidence" value="ECO:0007669"/>
    <property type="project" value="TreeGrafter"/>
</dbReference>
<gene>
    <name evidence="2" type="ORF">LSAA_13854</name>
</gene>
<dbReference type="OrthoDB" id="6377396at2759"/>
<evidence type="ECO:0000313" key="2">
    <source>
        <dbReference type="EMBL" id="CAF3025849.1"/>
    </source>
</evidence>
<dbReference type="PROSITE" id="PS50835">
    <property type="entry name" value="IG_LIKE"/>
    <property type="match status" value="2"/>
</dbReference>
<dbReference type="EMBL" id="HG994587">
    <property type="protein sequence ID" value="CAF3025849.1"/>
    <property type="molecule type" value="Genomic_DNA"/>
</dbReference>
<dbReference type="InterPro" id="IPR036179">
    <property type="entry name" value="Ig-like_dom_sf"/>
</dbReference>
<dbReference type="SMART" id="SM00408">
    <property type="entry name" value="IGc2"/>
    <property type="match status" value="2"/>
</dbReference>
<dbReference type="SUPFAM" id="SSF48726">
    <property type="entry name" value="Immunoglobulin"/>
    <property type="match status" value="2"/>
</dbReference>